<dbReference type="InterPro" id="IPR036034">
    <property type="entry name" value="PDZ_sf"/>
</dbReference>
<dbReference type="InterPro" id="IPR051201">
    <property type="entry name" value="Chloro_Bact_Ser_Proteases"/>
</dbReference>
<feature type="compositionally biased region" description="Basic and acidic residues" evidence="3">
    <location>
        <begin position="1"/>
        <end position="16"/>
    </location>
</feature>
<feature type="compositionally biased region" description="Low complexity" evidence="3">
    <location>
        <begin position="481"/>
        <end position="504"/>
    </location>
</feature>
<feature type="domain" description="PDZ" evidence="5">
    <location>
        <begin position="366"/>
        <end position="458"/>
    </location>
</feature>
<dbReference type="Pfam" id="PF13180">
    <property type="entry name" value="PDZ_2"/>
    <property type="match status" value="1"/>
</dbReference>
<dbReference type="GO" id="GO:0006508">
    <property type="term" value="P:proteolysis"/>
    <property type="evidence" value="ECO:0007669"/>
    <property type="project" value="UniProtKB-KW"/>
</dbReference>
<keyword evidence="1 6" id="KW-0645">Protease</keyword>
<comment type="caution">
    <text evidence="6">The sequence shown here is derived from an EMBL/GenBank/DDBJ whole genome shotgun (WGS) entry which is preliminary data.</text>
</comment>
<evidence type="ECO:0000259" key="5">
    <source>
        <dbReference type="PROSITE" id="PS50106"/>
    </source>
</evidence>
<dbReference type="Pfam" id="PF13365">
    <property type="entry name" value="Trypsin_2"/>
    <property type="match status" value="1"/>
</dbReference>
<dbReference type="SMART" id="SM00228">
    <property type="entry name" value="PDZ"/>
    <property type="match status" value="1"/>
</dbReference>
<dbReference type="RefSeq" id="WP_199241481.1">
    <property type="nucleotide sequence ID" value="NZ_RHPJ01000001.1"/>
</dbReference>
<dbReference type="Gene3D" id="2.40.10.120">
    <property type="match status" value="1"/>
</dbReference>
<dbReference type="PANTHER" id="PTHR43343:SF3">
    <property type="entry name" value="PROTEASE DO-LIKE 8, CHLOROPLASTIC"/>
    <property type="match status" value="1"/>
</dbReference>
<evidence type="ECO:0000256" key="3">
    <source>
        <dbReference type="SAM" id="MobiDB-lite"/>
    </source>
</evidence>
<dbReference type="InterPro" id="IPR001478">
    <property type="entry name" value="PDZ"/>
</dbReference>
<feature type="compositionally biased region" description="Pro residues" evidence="3">
    <location>
        <begin position="19"/>
        <end position="34"/>
    </location>
</feature>
<keyword evidence="4" id="KW-1133">Transmembrane helix</keyword>
<feature type="compositionally biased region" description="Low complexity" evidence="3">
    <location>
        <begin position="52"/>
        <end position="80"/>
    </location>
</feature>
<evidence type="ECO:0000313" key="6">
    <source>
        <dbReference type="EMBL" id="TGO06431.1"/>
    </source>
</evidence>
<dbReference type="GO" id="GO:0004252">
    <property type="term" value="F:serine-type endopeptidase activity"/>
    <property type="evidence" value="ECO:0007669"/>
    <property type="project" value="InterPro"/>
</dbReference>
<evidence type="ECO:0000256" key="2">
    <source>
        <dbReference type="ARBA" id="ARBA00022801"/>
    </source>
</evidence>
<evidence type="ECO:0000313" key="7">
    <source>
        <dbReference type="Proteomes" id="UP000297318"/>
    </source>
</evidence>
<dbReference type="PROSITE" id="PS50106">
    <property type="entry name" value="PDZ"/>
    <property type="match status" value="1"/>
</dbReference>
<protein>
    <submittedName>
        <fullName evidence="6">HtrA protease/chaperone protein</fullName>
    </submittedName>
</protein>
<feature type="transmembrane region" description="Helical" evidence="4">
    <location>
        <begin position="119"/>
        <end position="141"/>
    </location>
</feature>
<proteinExistence type="predicted"/>
<evidence type="ECO:0000256" key="1">
    <source>
        <dbReference type="ARBA" id="ARBA00022670"/>
    </source>
</evidence>
<keyword evidence="4" id="KW-0472">Membrane</keyword>
<dbReference type="SUPFAM" id="SSF50494">
    <property type="entry name" value="Trypsin-like serine proteases"/>
    <property type="match status" value="1"/>
</dbReference>
<dbReference type="AlphaFoldDB" id="A0A4Z1EAL2"/>
<keyword evidence="2" id="KW-0378">Hydrolase</keyword>
<gene>
    <name evidence="6" type="ORF">SERN_0623</name>
</gene>
<keyword evidence="7" id="KW-1185">Reference proteome</keyword>
<dbReference type="PANTHER" id="PTHR43343">
    <property type="entry name" value="PEPTIDASE S12"/>
    <property type="match status" value="1"/>
</dbReference>
<dbReference type="Gene3D" id="2.30.42.10">
    <property type="match status" value="1"/>
</dbReference>
<dbReference type="PRINTS" id="PR00834">
    <property type="entry name" value="PROTEASES2C"/>
</dbReference>
<organism evidence="6 7">
    <name type="scientific">Serinibacter arcticus</name>
    <dbReference type="NCBI Taxonomy" id="1655435"/>
    <lineage>
        <taxon>Bacteria</taxon>
        <taxon>Bacillati</taxon>
        <taxon>Actinomycetota</taxon>
        <taxon>Actinomycetes</taxon>
        <taxon>Micrococcales</taxon>
        <taxon>Beutenbergiaceae</taxon>
        <taxon>Serinibacter</taxon>
    </lineage>
</organism>
<dbReference type="EMBL" id="RHPJ01000001">
    <property type="protein sequence ID" value="TGO06431.1"/>
    <property type="molecule type" value="Genomic_DNA"/>
</dbReference>
<dbReference type="CDD" id="cd06779">
    <property type="entry name" value="cpPDZ_Deg_HtrA-like"/>
    <property type="match status" value="1"/>
</dbReference>
<feature type="region of interest" description="Disordered" evidence="3">
    <location>
        <begin position="469"/>
        <end position="516"/>
    </location>
</feature>
<accession>A0A4Z1EAL2</accession>
<dbReference type="SUPFAM" id="SSF50156">
    <property type="entry name" value="PDZ domain-like"/>
    <property type="match status" value="1"/>
</dbReference>
<dbReference type="InterPro" id="IPR009003">
    <property type="entry name" value="Peptidase_S1_PA"/>
</dbReference>
<evidence type="ECO:0000256" key="4">
    <source>
        <dbReference type="SAM" id="Phobius"/>
    </source>
</evidence>
<sequence>MDERDNREPQTGDRADTPPTFPPASTPAPPPAATPAPSQESSHVFGFGWERPQGQPPTTAGQQQPQQQPTATYPAWATQAHQPIGAQQAQQHGAYPTPTPIPASATAAPPRRRRQWPGIVTAAVLAAVLASGGTALATGALDQDGTSSAYSGLGGTTPVAASSATDVEWQALASQVRDAVVAITVTTAQGTGQGSGVVIDADAGYVVTNNHVVGDASNGGITVTLADGRIIDATIVGTDPTTDIAVVQLSDVPDDLQAAPWGDSTDVLVGQDVMAVGNPLGLASTVTTGIISAIDRPVSTSAEDASSAVVTNAIQIDAAINPGNSGGPLFNTAGEVIGINSSIATTSEASGSIGLGFAIPSAQARRVAEQLVADGVADHAYLGVSLSDATATADGVTRSGAQVESVSSGTPAADAGLRAGDVVVGIDAKAVGGAESLTGFVRQYAAGDEVTLTVVRGGEATDVNVTLADLPVQPTSGTPGQSAPDPTTPDQQQSPDSGSGQLPQLPGLPWGGQDNG</sequence>
<name>A0A4Z1EAL2_9MICO</name>
<reference evidence="6 7" key="1">
    <citation type="submission" date="2018-11" db="EMBL/GenBank/DDBJ databases">
        <title>Complete genome sequencing of the Actinobacteria Serinibacter sp. K3-2.</title>
        <authorList>
            <person name="Rakitin A.L."/>
            <person name="Beletsky A.V."/>
            <person name="Mardanov A.V."/>
            <person name="Ravin N.V."/>
            <person name="Gromova A.S."/>
            <person name="Filippova S.N."/>
            <person name="Gal'Chenko V.F."/>
        </authorList>
    </citation>
    <scope>NUCLEOTIDE SEQUENCE [LARGE SCALE GENOMIC DNA]</scope>
    <source>
        <strain evidence="6 7">K3-2</strain>
    </source>
</reference>
<dbReference type="Proteomes" id="UP000297318">
    <property type="component" value="Unassembled WGS sequence"/>
</dbReference>
<feature type="region of interest" description="Disordered" evidence="3">
    <location>
        <begin position="1"/>
        <end position="109"/>
    </location>
</feature>
<dbReference type="InterPro" id="IPR001940">
    <property type="entry name" value="Peptidase_S1C"/>
</dbReference>
<keyword evidence="4" id="KW-0812">Transmembrane</keyword>